<evidence type="ECO:0000313" key="1">
    <source>
        <dbReference type="EMBL" id="EPR66741.1"/>
    </source>
</evidence>
<gene>
    <name evidence="1" type="ORF">ADICYQ_4328</name>
</gene>
<dbReference type="Proteomes" id="UP000014974">
    <property type="component" value="Unassembled WGS sequence"/>
</dbReference>
<name>S7VA02_9BACT</name>
<reference evidence="1 2" key="1">
    <citation type="journal article" date="2013" name="Genome Announc.">
        <title>Draft Genome Sequence of Cyclobacterium qasimii Strain M12-11BT, Isolated from Arctic Marine Sediment.</title>
        <authorList>
            <person name="Shivaji S."/>
            <person name="Ara S."/>
            <person name="Singh A."/>
            <person name="Kumar Pinnaka A."/>
        </authorList>
    </citation>
    <scope>NUCLEOTIDE SEQUENCE [LARGE SCALE GENOMIC DNA]</scope>
    <source>
        <strain evidence="1 2">M12-11B</strain>
    </source>
</reference>
<sequence length="41" mass="4795">MFSISSGSDFISDVIEHCLFRFGEEKDVSFHSCIFSVYWIE</sequence>
<dbReference type="EMBL" id="ATNM01000142">
    <property type="protein sequence ID" value="EPR66741.1"/>
    <property type="molecule type" value="Genomic_DNA"/>
</dbReference>
<accession>S7VA02</accession>
<dbReference type="STRING" id="641524.ADICYQ_4328"/>
<proteinExistence type="predicted"/>
<comment type="caution">
    <text evidence="1">The sequence shown here is derived from an EMBL/GenBank/DDBJ whole genome shotgun (WGS) entry which is preliminary data.</text>
</comment>
<protein>
    <submittedName>
        <fullName evidence="1">Uncharacterized protein</fullName>
    </submittedName>
</protein>
<dbReference type="AlphaFoldDB" id="S7VA02"/>
<evidence type="ECO:0000313" key="2">
    <source>
        <dbReference type="Proteomes" id="UP000014974"/>
    </source>
</evidence>
<organism evidence="1 2">
    <name type="scientific">Cyclobacterium qasimii M12-11B</name>
    <dbReference type="NCBI Taxonomy" id="641524"/>
    <lineage>
        <taxon>Bacteria</taxon>
        <taxon>Pseudomonadati</taxon>
        <taxon>Bacteroidota</taxon>
        <taxon>Cytophagia</taxon>
        <taxon>Cytophagales</taxon>
        <taxon>Cyclobacteriaceae</taxon>
        <taxon>Cyclobacterium</taxon>
    </lineage>
</organism>